<name>A0A0D7A6V0_9AGAR</name>
<keyword evidence="3" id="KW-1185">Reference proteome</keyword>
<gene>
    <name evidence="2" type="ORF">FISHEDRAFT_60148</name>
</gene>
<organism evidence="2 3">
    <name type="scientific">Fistulina hepatica ATCC 64428</name>
    <dbReference type="NCBI Taxonomy" id="1128425"/>
    <lineage>
        <taxon>Eukaryota</taxon>
        <taxon>Fungi</taxon>
        <taxon>Dikarya</taxon>
        <taxon>Basidiomycota</taxon>
        <taxon>Agaricomycotina</taxon>
        <taxon>Agaricomycetes</taxon>
        <taxon>Agaricomycetidae</taxon>
        <taxon>Agaricales</taxon>
        <taxon>Fistulinaceae</taxon>
        <taxon>Fistulina</taxon>
    </lineage>
</organism>
<feature type="region of interest" description="Disordered" evidence="1">
    <location>
        <begin position="206"/>
        <end position="226"/>
    </location>
</feature>
<feature type="compositionally biased region" description="Polar residues" evidence="1">
    <location>
        <begin position="61"/>
        <end position="71"/>
    </location>
</feature>
<accession>A0A0D7A6V0</accession>
<protein>
    <submittedName>
        <fullName evidence="2">Uncharacterized protein</fullName>
    </submittedName>
</protein>
<dbReference type="EMBL" id="KN882024">
    <property type="protein sequence ID" value="KIY46752.1"/>
    <property type="molecule type" value="Genomic_DNA"/>
</dbReference>
<reference evidence="2 3" key="1">
    <citation type="journal article" date="2015" name="Fungal Genet. Biol.">
        <title>Evolution of novel wood decay mechanisms in Agaricales revealed by the genome sequences of Fistulina hepatica and Cylindrobasidium torrendii.</title>
        <authorList>
            <person name="Floudas D."/>
            <person name="Held B.W."/>
            <person name="Riley R."/>
            <person name="Nagy L.G."/>
            <person name="Koehler G."/>
            <person name="Ransdell A.S."/>
            <person name="Younus H."/>
            <person name="Chow J."/>
            <person name="Chiniquy J."/>
            <person name="Lipzen A."/>
            <person name="Tritt A."/>
            <person name="Sun H."/>
            <person name="Haridas S."/>
            <person name="LaButti K."/>
            <person name="Ohm R.A."/>
            <person name="Kues U."/>
            <person name="Blanchette R.A."/>
            <person name="Grigoriev I.V."/>
            <person name="Minto R.E."/>
            <person name="Hibbett D.S."/>
        </authorList>
    </citation>
    <scope>NUCLEOTIDE SEQUENCE [LARGE SCALE GENOMIC DNA]</scope>
    <source>
        <strain evidence="2 3">ATCC 64428</strain>
    </source>
</reference>
<feature type="region of interest" description="Disordered" evidence="1">
    <location>
        <begin position="51"/>
        <end position="78"/>
    </location>
</feature>
<evidence type="ECO:0000313" key="2">
    <source>
        <dbReference type="EMBL" id="KIY46752.1"/>
    </source>
</evidence>
<evidence type="ECO:0000256" key="1">
    <source>
        <dbReference type="SAM" id="MobiDB-lite"/>
    </source>
</evidence>
<dbReference type="AlphaFoldDB" id="A0A0D7A6V0"/>
<proteinExistence type="predicted"/>
<sequence length="226" mass="25322">MTESARLGKAVEINWVPRTCTANAFLYPTGLCGAPERIMYGRWVQVGLRQPHQTLPPDQRPNATPPDSITTARDAGGEARRDTEMILMRFLDSRAKCTAKYGKMIRACDGGVSQRPVWMLVYEKRMDMYGWPDRWSLTRSARVLSRQDIITFMEAEYITWRSWTLWSCGQPERRSMTEEVGIIRGPTRANECGNALLRIARAGGVPPRGGASANPGEAGEKEAVMI</sequence>
<dbReference type="Proteomes" id="UP000054144">
    <property type="component" value="Unassembled WGS sequence"/>
</dbReference>
<evidence type="ECO:0000313" key="3">
    <source>
        <dbReference type="Proteomes" id="UP000054144"/>
    </source>
</evidence>